<name>A0A0A8XSJ5_ARUDO</name>
<proteinExistence type="predicted"/>
<reference evidence="1" key="2">
    <citation type="journal article" date="2015" name="Data Brief">
        <title>Shoot transcriptome of the giant reed, Arundo donax.</title>
        <authorList>
            <person name="Barrero R.A."/>
            <person name="Guerrero F.D."/>
            <person name="Moolhuijzen P."/>
            <person name="Goolsby J.A."/>
            <person name="Tidwell J."/>
            <person name="Bellgard S.E."/>
            <person name="Bellgard M.I."/>
        </authorList>
    </citation>
    <scope>NUCLEOTIDE SEQUENCE</scope>
    <source>
        <tissue evidence="1">Shoot tissue taken approximately 20 cm above the soil surface</tissue>
    </source>
</reference>
<dbReference type="EMBL" id="GBRH01283208">
    <property type="protein sequence ID" value="JAD14687.1"/>
    <property type="molecule type" value="Transcribed_RNA"/>
</dbReference>
<accession>A0A0A8XSJ5</accession>
<protein>
    <submittedName>
        <fullName evidence="1">Uncharacterized protein</fullName>
    </submittedName>
</protein>
<organism evidence="1">
    <name type="scientific">Arundo donax</name>
    <name type="common">Giant reed</name>
    <name type="synonym">Donax arundinaceus</name>
    <dbReference type="NCBI Taxonomy" id="35708"/>
    <lineage>
        <taxon>Eukaryota</taxon>
        <taxon>Viridiplantae</taxon>
        <taxon>Streptophyta</taxon>
        <taxon>Embryophyta</taxon>
        <taxon>Tracheophyta</taxon>
        <taxon>Spermatophyta</taxon>
        <taxon>Magnoliopsida</taxon>
        <taxon>Liliopsida</taxon>
        <taxon>Poales</taxon>
        <taxon>Poaceae</taxon>
        <taxon>PACMAD clade</taxon>
        <taxon>Arundinoideae</taxon>
        <taxon>Arundineae</taxon>
        <taxon>Arundo</taxon>
    </lineage>
</organism>
<dbReference type="AlphaFoldDB" id="A0A0A8XSJ5"/>
<sequence>MACHRKPKALLFQWLCGERAMRSIMAP</sequence>
<evidence type="ECO:0000313" key="1">
    <source>
        <dbReference type="EMBL" id="JAD14687.1"/>
    </source>
</evidence>
<reference evidence="1" key="1">
    <citation type="submission" date="2014-09" db="EMBL/GenBank/DDBJ databases">
        <authorList>
            <person name="Magalhaes I.L.F."/>
            <person name="Oliveira U."/>
            <person name="Santos F.R."/>
            <person name="Vidigal T.H.D.A."/>
            <person name="Brescovit A.D."/>
            <person name="Santos A.J."/>
        </authorList>
    </citation>
    <scope>NUCLEOTIDE SEQUENCE</scope>
    <source>
        <tissue evidence="1">Shoot tissue taken approximately 20 cm above the soil surface</tissue>
    </source>
</reference>